<dbReference type="Gene3D" id="1.10.486.10">
    <property type="entry name" value="PCRA, domain 4"/>
    <property type="match status" value="1"/>
</dbReference>
<reference evidence="2" key="1">
    <citation type="journal article" date="2020" name="mSystems">
        <title>Genome- and Community-Level Interaction Insights into Carbon Utilization and Element Cycling Functions of Hydrothermarchaeota in Hydrothermal Sediment.</title>
        <authorList>
            <person name="Zhou Z."/>
            <person name="Liu Y."/>
            <person name="Xu W."/>
            <person name="Pan J."/>
            <person name="Luo Z.H."/>
            <person name="Li M."/>
        </authorList>
    </citation>
    <scope>NUCLEOTIDE SEQUENCE [LARGE SCALE GENOMIC DNA]</scope>
    <source>
        <strain evidence="2">SpSt-774</strain>
    </source>
</reference>
<dbReference type="Pfam" id="PF12705">
    <property type="entry name" value="PDDEXK_1"/>
    <property type="match status" value="1"/>
</dbReference>
<dbReference type="SUPFAM" id="SSF52540">
    <property type="entry name" value="P-loop containing nucleoside triphosphate hydrolases"/>
    <property type="match status" value="1"/>
</dbReference>
<dbReference type="AlphaFoldDB" id="A0A7C4TJK1"/>
<name>A0A7C4TJK1_UNCW3</name>
<comment type="caution">
    <text evidence="2">The sequence shown here is derived from an EMBL/GenBank/DDBJ whole genome shotgun (WGS) entry which is preliminary data.</text>
</comment>
<evidence type="ECO:0000313" key="2">
    <source>
        <dbReference type="EMBL" id="HGV98509.1"/>
    </source>
</evidence>
<dbReference type="SUPFAM" id="SSF52980">
    <property type="entry name" value="Restriction endonuclease-like"/>
    <property type="match status" value="1"/>
</dbReference>
<protein>
    <submittedName>
        <fullName evidence="2">PD-(D/E)XK nuclease family protein</fullName>
    </submittedName>
</protein>
<dbReference type="InterPro" id="IPR027417">
    <property type="entry name" value="P-loop_NTPase"/>
</dbReference>
<gene>
    <name evidence="2" type="ORF">ENV60_09480</name>
</gene>
<accession>A0A7C4TJK1</accession>
<dbReference type="InterPro" id="IPR011335">
    <property type="entry name" value="Restrct_endonuc-II-like"/>
</dbReference>
<dbReference type="InterPro" id="IPR011604">
    <property type="entry name" value="PDDEXK-like_dom_sf"/>
</dbReference>
<dbReference type="Gene3D" id="3.90.320.10">
    <property type="match status" value="1"/>
</dbReference>
<feature type="domain" description="PD-(D/E)XK endonuclease-like" evidence="1">
    <location>
        <begin position="660"/>
        <end position="925"/>
    </location>
</feature>
<sequence length="931" mass="109563">MFMTERIKIITIDQPFLKILARYYFLKSKEKSPDFSTTLIIFPNERNKFYFRRYLLDNAMTGGIIPPTMFTIEEIVEYIYEKLGGEKGRILNSIERNFILKNTIDKLKIKFWRDLPFLRFISIGNRLLKFFDELSFECIKIEDIERKSRELHYAERYVKDELPILKNVYEEYRKELSCAGYKDRIDMIETIYNKYNSDLLKNFDDIIIAGIGATTSLEKMLIGRIMNELNAELIIHSGTPEEISFSNDVSKKFYLHNRLLKFLGVDIPKIQVIKGDFLVSPVIHIKSLESLAKQTFYLGDVVRAAIKRYEKPNRIAIILTSESLLFPVTEILKSLNIDYNLSAGFPFSNLIFYSFLQHLYNAVESNLHYEEFFVFLQHPLVKNARISDTELRPFVYELRNWMIKNKRNYFIENENPQLSLPNLESGNITLINFLKRCFSAVRADLKFNEYVVNLVKLLNEVLSYNQEIIRANPPGIIEFFEELHSLAQLRIPQDAIKPGIETLEFILRILKESYYRTEGEPFKGIQIIGVLEARNLDFDCIIIPSMNEGVFPSKTEKDIFINPALRKEMGLLTGQEHDNLYYYYFTELTGGKKEIFISYINEEKRDIPSRFITMLKFAGIPEDKAPILLSPSAIKWQERCVKKDKKIIKILLERIKRQGLSYSTLLAYKDCPYRFYLDFVLSIKKIEEIFEEFDARLWGVIFHKVVQEFYVKHYPQGFTEEEIADALRKFGEMFESLVFCGKYISIPPSSSVYFDLALYKIYIERFLKEEIKRFKAGYRIDIKSLEEKLTDEIEVLGNSIKLVGFVDRIDIKDGEYFIIDYKTGRLPMSKEYEIGEDFREFQLPLYALMFSRRNDKKIGGLIYYKIGKKVETKEILESEEVDDYLISFKTKILIPTIEEILNMEVPFYQTKDRSICEYCDYSALCGIQRYG</sequence>
<dbReference type="Gene3D" id="3.40.50.300">
    <property type="entry name" value="P-loop containing nucleotide triphosphate hydrolases"/>
    <property type="match status" value="1"/>
</dbReference>
<evidence type="ECO:0000259" key="1">
    <source>
        <dbReference type="Pfam" id="PF12705"/>
    </source>
</evidence>
<organism evidence="2">
    <name type="scientific">candidate division WOR-3 bacterium</name>
    <dbReference type="NCBI Taxonomy" id="2052148"/>
    <lineage>
        <taxon>Bacteria</taxon>
        <taxon>Bacteria division WOR-3</taxon>
    </lineage>
</organism>
<dbReference type="InterPro" id="IPR038726">
    <property type="entry name" value="PDDEXK_AddAB-type"/>
</dbReference>
<dbReference type="EMBL" id="DTGZ01000177">
    <property type="protein sequence ID" value="HGV98509.1"/>
    <property type="molecule type" value="Genomic_DNA"/>
</dbReference>
<proteinExistence type="predicted"/>